<evidence type="ECO:0000313" key="2">
    <source>
        <dbReference type="Proteomes" id="UP000218965"/>
    </source>
</evidence>
<reference evidence="1 2" key="2">
    <citation type="submission" date="2016-01" db="EMBL/GenBank/DDBJ databases">
        <title>Microcella alkaliphila JAM AC0309 whole genome shotgun sequence.</title>
        <authorList>
            <person name="Kurata A."/>
            <person name="Hirose Y."/>
            <person name="Kishimoto N."/>
            <person name="Kobayashi T."/>
        </authorList>
    </citation>
    <scope>NUCLEOTIDE SEQUENCE [LARGE SCALE GENOMIC DNA]</scope>
    <source>
        <strain evidence="1 2">JAM AC0309</strain>
    </source>
</reference>
<dbReference type="KEGG" id="malk:MalAC0309_1634"/>
<gene>
    <name evidence="1" type="ORF">MalAC0309_1634</name>
</gene>
<sequence length="87" mass="9320">MLVPVKCSDDAGACLLELGERRGDHFAFLAFLPAALDQVSELSRVGRGDVREFGCDVGIVVELQDLRGEVEGDVFLDRGGRVGGSVR</sequence>
<evidence type="ECO:0000313" key="1">
    <source>
        <dbReference type="EMBL" id="BAU32485.1"/>
    </source>
</evidence>
<protein>
    <submittedName>
        <fullName evidence="1">Uncharacterized protein</fullName>
    </submittedName>
</protein>
<dbReference type="AlphaFoldDB" id="A0A0U5BLS3"/>
<reference evidence="2" key="1">
    <citation type="submission" date="2015-12" db="EMBL/GenBank/DDBJ databases">
        <authorList>
            <person name="Shamseldin A."/>
            <person name="Moawad H."/>
            <person name="Abd El-Rahim W.M."/>
            <person name="Sadowsky M.J."/>
        </authorList>
    </citation>
    <scope>NUCLEOTIDE SEQUENCE [LARGE SCALE GENOMIC DNA]</scope>
    <source>
        <strain evidence="2">JAM AC0309</strain>
    </source>
</reference>
<proteinExistence type="predicted"/>
<name>A0A0U5BLS3_9MICO</name>
<dbReference type="EMBL" id="AP017315">
    <property type="protein sequence ID" value="BAU32485.1"/>
    <property type="molecule type" value="Genomic_DNA"/>
</dbReference>
<accession>A0A0U5BLS3</accession>
<organism evidence="1 2">
    <name type="scientific">Microcella alkaliphila</name>
    <dbReference type="NCBI Taxonomy" id="279828"/>
    <lineage>
        <taxon>Bacteria</taxon>
        <taxon>Bacillati</taxon>
        <taxon>Actinomycetota</taxon>
        <taxon>Actinomycetes</taxon>
        <taxon>Micrococcales</taxon>
        <taxon>Microbacteriaceae</taxon>
        <taxon>Microcella</taxon>
    </lineage>
</organism>
<dbReference type="Proteomes" id="UP000218965">
    <property type="component" value="Chromosome"/>
</dbReference>